<gene>
    <name evidence="2" type="primary">ORF 85</name>
</gene>
<keyword evidence="1" id="KW-0812">Transmembrane</keyword>
<keyword evidence="1" id="KW-0472">Membrane</keyword>
<organismHost>
    <name type="scientific">Ectocarpus siliculosus</name>
    <name type="common">Brown alga</name>
    <name type="synonym">Conferva siliculosa</name>
    <dbReference type="NCBI Taxonomy" id="2880"/>
</organismHost>
<dbReference type="EMBL" id="AF204951">
    <property type="protein sequence ID" value="AAG21806.1"/>
    <property type="molecule type" value="Genomic_DNA"/>
</dbReference>
<reference evidence="2 3" key="1">
    <citation type="journal article" date="1995" name="Virology">
        <title>Coat protein of the Ectocarpus siliculosus virus.</title>
        <authorList>
            <person name="Klein M."/>
            <person name="Lanka S.T."/>
            <person name="Knippers R."/>
            <person name="Muller D.G."/>
        </authorList>
    </citation>
    <scope>NUCLEOTIDE SEQUENCE [LARGE SCALE GENOMIC DNA]</scope>
    <source>
        <strain evidence="3">Isolate New Zealand/Kaikoura/1988</strain>
    </source>
</reference>
<sequence length="288" mass="31555">MFLESYHSMDFLSNIVSSNFGNGLLQAGTAMASGKSAGDVAKHVVTRNQTRRLEEYFMQAAEAYSSGYSTFFAFSAARFGVAAIVALVAWTTMYLVVQKRNRNLNLNRNLDEEVDQPSKATAIAGSAAFFSAFFSVLVFDVVRRQRTLSNFTGTNMFMQYTMFFCVPMGLFSAGLTLASPLDLQQSVAAAAVIAVAVVVVAKKLYFVFMENDLEREVFTQIANALDACPGPGKAGCNHKHAGYLDAFANMVKPYLDQINYIIPDPLNAAEVARDIASRQVFDTLRNQA</sequence>
<dbReference type="Proteomes" id="UP000000864">
    <property type="component" value="Segment"/>
</dbReference>
<evidence type="ECO:0000313" key="2">
    <source>
        <dbReference type="EMBL" id="AAG21806.1"/>
    </source>
</evidence>
<keyword evidence="1" id="KW-1133">Transmembrane helix</keyword>
<proteinExistence type="predicted"/>
<reference evidence="2 3" key="3">
    <citation type="journal article" date="2000" name="Virology">
        <title>Characterization and immunolocalization of major structural proteins in the brown algal virus EsV-1.</title>
        <authorList>
            <person name="Delaroque N."/>
            <person name="Wolf S."/>
            <person name="Muller D.G."/>
            <person name="Knippers R."/>
        </authorList>
    </citation>
    <scope>NUCLEOTIDE SEQUENCE [LARGE SCALE GENOMIC DNA]</scope>
    <source>
        <strain evidence="3">Isolate New Zealand/Kaikoura/1988</strain>
    </source>
</reference>
<protein>
    <submittedName>
        <fullName evidence="2">EsV-1-85</fullName>
    </submittedName>
</protein>
<feature type="transmembrane region" description="Helical" evidence="1">
    <location>
        <begin position="76"/>
        <end position="97"/>
    </location>
</feature>
<evidence type="ECO:0000313" key="3">
    <source>
        <dbReference type="Proteomes" id="UP000000864"/>
    </source>
</evidence>
<feature type="transmembrane region" description="Helical" evidence="1">
    <location>
        <begin position="160"/>
        <end position="181"/>
    </location>
</feature>
<evidence type="ECO:0000256" key="1">
    <source>
        <dbReference type="SAM" id="Phobius"/>
    </source>
</evidence>
<keyword evidence="3" id="KW-1185">Reference proteome</keyword>
<name>Q8QKY3_ESV1K</name>
<accession>Q8QKY3</accession>
<dbReference type="KEGG" id="vg:920568"/>
<feature type="transmembrane region" description="Helical" evidence="1">
    <location>
        <begin position="187"/>
        <end position="208"/>
    </location>
</feature>
<reference evidence="2 3" key="4">
    <citation type="journal article" date="2000" name="Virology">
        <title>The brown algal virus EsV-1 particle contains a putative hybrid histidine kinase.</title>
        <authorList>
            <person name="Delaroque N."/>
            <person name="Wolf S."/>
            <person name="Muller D.G."/>
            <person name="Knippers R."/>
        </authorList>
    </citation>
    <scope>NUCLEOTIDE SEQUENCE [LARGE SCALE GENOMIC DNA]</scope>
    <source>
        <strain evidence="3">Isolate New Zealand/Kaikoura/1988</strain>
    </source>
</reference>
<feature type="transmembrane region" description="Helical" evidence="1">
    <location>
        <begin position="117"/>
        <end position="139"/>
    </location>
</feature>
<organism evidence="2 3">
    <name type="scientific">Ectocarpus siliculosus virus 1 (isolate New Zealand/Kaikoura/1988)</name>
    <name type="common">EsV-1</name>
    <dbReference type="NCBI Taxonomy" id="654926"/>
    <lineage>
        <taxon>Viruses</taxon>
        <taxon>Varidnaviria</taxon>
        <taxon>Bamfordvirae</taxon>
        <taxon>Nucleocytoviricota</taxon>
        <taxon>Megaviricetes</taxon>
        <taxon>Algavirales</taxon>
        <taxon>Phycodnaviridae</taxon>
        <taxon>Phaeovirus</taxon>
        <taxon>Phaeovirus unasiliculosus</taxon>
        <taxon>Ectocarpus siliculosus virus 1</taxon>
    </lineage>
</organism>
<reference evidence="2 3" key="2">
    <citation type="journal article" date="1998" name="Adv. Virus Res.">
        <title>Viruses in marine brown algae.</title>
        <authorList>
            <person name="Muller D.G."/>
            <person name="Kapp M."/>
            <person name="Knippers R."/>
        </authorList>
    </citation>
    <scope>NUCLEOTIDE SEQUENCE [LARGE SCALE GENOMIC DNA]</scope>
    <source>
        <strain evidence="3">Isolate New Zealand/Kaikoura/1988</strain>
    </source>
</reference>